<evidence type="ECO:0000256" key="9">
    <source>
        <dbReference type="SAM" id="Phobius"/>
    </source>
</evidence>
<sequence length="175" mass="19513">MEKLLKLLNGILNAIIVLVLSIMVILVFLNVVLRYGFDSGLTWSEEIARFAFVWVVFLGAVVALKDKSHLGVDLLTAKLPLFIQKILYVISNLLIVVVLGLFIDGLLKMMELNKLVKGPATGIPINILYWAGLFAAVVMIAISIVQTVRFVFFNQDPPPWVKTEMDSTVKLREGK</sequence>
<dbReference type="RefSeq" id="WP_132770167.1">
    <property type="nucleotide sequence ID" value="NZ_SMAB01000021.1"/>
</dbReference>
<evidence type="ECO:0000256" key="4">
    <source>
        <dbReference type="ARBA" id="ARBA00022519"/>
    </source>
</evidence>
<dbReference type="OrthoDB" id="9815614at2"/>
<dbReference type="InterPro" id="IPR007387">
    <property type="entry name" value="TRAP_DctQ"/>
</dbReference>
<feature type="transmembrane region" description="Helical" evidence="9">
    <location>
        <begin position="12"/>
        <end position="35"/>
    </location>
</feature>
<evidence type="ECO:0000256" key="5">
    <source>
        <dbReference type="ARBA" id="ARBA00022692"/>
    </source>
</evidence>
<evidence type="ECO:0000256" key="6">
    <source>
        <dbReference type="ARBA" id="ARBA00022989"/>
    </source>
</evidence>
<feature type="transmembrane region" description="Helical" evidence="9">
    <location>
        <begin position="86"/>
        <end position="107"/>
    </location>
</feature>
<dbReference type="EMBL" id="SMAB01000021">
    <property type="protein sequence ID" value="TCS79391.1"/>
    <property type="molecule type" value="Genomic_DNA"/>
</dbReference>
<keyword evidence="5 9" id="KW-0812">Transmembrane</keyword>
<keyword evidence="6 9" id="KW-1133">Transmembrane helix</keyword>
<evidence type="ECO:0000256" key="7">
    <source>
        <dbReference type="ARBA" id="ARBA00023136"/>
    </source>
</evidence>
<comment type="similarity">
    <text evidence="8">Belongs to the TRAP transporter small permease family.</text>
</comment>
<dbReference type="Pfam" id="PF04290">
    <property type="entry name" value="DctQ"/>
    <property type="match status" value="1"/>
</dbReference>
<protein>
    <submittedName>
        <fullName evidence="11">TRAP-type C4-dicarboxylate transport system permease small subunit</fullName>
    </submittedName>
</protein>
<evidence type="ECO:0000256" key="3">
    <source>
        <dbReference type="ARBA" id="ARBA00022475"/>
    </source>
</evidence>
<feature type="transmembrane region" description="Helical" evidence="9">
    <location>
        <begin position="127"/>
        <end position="152"/>
    </location>
</feature>
<dbReference type="PANTHER" id="PTHR35011">
    <property type="entry name" value="2,3-DIKETO-L-GULONATE TRAP TRANSPORTER SMALL PERMEASE PROTEIN YIAM"/>
    <property type="match status" value="1"/>
</dbReference>
<dbReference type="Proteomes" id="UP000295788">
    <property type="component" value="Unassembled WGS sequence"/>
</dbReference>
<name>A0A4R3K9R8_9BACI</name>
<dbReference type="GO" id="GO:0015740">
    <property type="term" value="P:C4-dicarboxylate transport"/>
    <property type="evidence" value="ECO:0007669"/>
    <property type="project" value="TreeGrafter"/>
</dbReference>
<proteinExistence type="inferred from homology"/>
<evidence type="ECO:0000313" key="12">
    <source>
        <dbReference type="Proteomes" id="UP000295788"/>
    </source>
</evidence>
<gene>
    <name evidence="11" type="ORF">EDD72_12116</name>
</gene>
<keyword evidence="12" id="KW-1185">Reference proteome</keyword>
<dbReference type="GO" id="GO:0022857">
    <property type="term" value="F:transmembrane transporter activity"/>
    <property type="evidence" value="ECO:0007669"/>
    <property type="project" value="TreeGrafter"/>
</dbReference>
<dbReference type="GO" id="GO:0005886">
    <property type="term" value="C:plasma membrane"/>
    <property type="evidence" value="ECO:0007669"/>
    <property type="project" value="UniProtKB-SubCell"/>
</dbReference>
<keyword evidence="4" id="KW-0997">Cell inner membrane</keyword>
<comment type="subcellular location">
    <subcellularLocation>
        <location evidence="1">Cell inner membrane</location>
        <topology evidence="1">Multi-pass membrane protein</topology>
    </subcellularLocation>
</comment>
<comment type="caution">
    <text evidence="11">The sequence shown here is derived from an EMBL/GenBank/DDBJ whole genome shotgun (WGS) entry which is preliminary data.</text>
</comment>
<reference evidence="11 12" key="1">
    <citation type="submission" date="2019-03" db="EMBL/GenBank/DDBJ databases">
        <title>Genomic Encyclopedia of Type Strains, Phase IV (KMG-IV): sequencing the most valuable type-strain genomes for metagenomic binning, comparative biology and taxonomic classification.</title>
        <authorList>
            <person name="Goeker M."/>
        </authorList>
    </citation>
    <scope>NUCLEOTIDE SEQUENCE [LARGE SCALE GENOMIC DNA]</scope>
    <source>
        <strain evidence="11 12">DSM 23802</strain>
    </source>
</reference>
<evidence type="ECO:0000259" key="10">
    <source>
        <dbReference type="Pfam" id="PF04290"/>
    </source>
</evidence>
<feature type="domain" description="Tripartite ATP-independent periplasmic transporters DctQ component" evidence="10">
    <location>
        <begin position="23"/>
        <end position="150"/>
    </location>
</feature>
<evidence type="ECO:0000256" key="1">
    <source>
        <dbReference type="ARBA" id="ARBA00004429"/>
    </source>
</evidence>
<organism evidence="11 12">
    <name type="scientific">Tepidibacillus fermentans</name>
    <dbReference type="NCBI Taxonomy" id="1281767"/>
    <lineage>
        <taxon>Bacteria</taxon>
        <taxon>Bacillati</taxon>
        <taxon>Bacillota</taxon>
        <taxon>Bacilli</taxon>
        <taxon>Bacillales</taxon>
        <taxon>Bacillaceae</taxon>
        <taxon>Tepidibacillus</taxon>
    </lineage>
</organism>
<keyword evidence="3" id="KW-1003">Cell membrane</keyword>
<evidence type="ECO:0000313" key="11">
    <source>
        <dbReference type="EMBL" id="TCS79391.1"/>
    </source>
</evidence>
<evidence type="ECO:0000256" key="2">
    <source>
        <dbReference type="ARBA" id="ARBA00022448"/>
    </source>
</evidence>
<dbReference type="AlphaFoldDB" id="A0A4R3K9R8"/>
<keyword evidence="2" id="KW-0813">Transport</keyword>
<accession>A0A4R3K9R8</accession>
<keyword evidence="7 9" id="KW-0472">Membrane</keyword>
<feature type="transmembrane region" description="Helical" evidence="9">
    <location>
        <begin position="47"/>
        <end position="65"/>
    </location>
</feature>
<evidence type="ECO:0000256" key="8">
    <source>
        <dbReference type="ARBA" id="ARBA00038436"/>
    </source>
</evidence>
<dbReference type="PANTHER" id="PTHR35011:SF2">
    <property type="entry name" value="2,3-DIKETO-L-GULONATE TRAP TRANSPORTER SMALL PERMEASE PROTEIN YIAM"/>
    <property type="match status" value="1"/>
</dbReference>
<dbReference type="InterPro" id="IPR055348">
    <property type="entry name" value="DctQ"/>
</dbReference>